<name>A0A0G3WEP5_9CLOT</name>
<evidence type="ECO:0000313" key="2">
    <source>
        <dbReference type="EMBL" id="AKL96848.1"/>
    </source>
</evidence>
<protein>
    <submittedName>
        <fullName evidence="2">Uncharacterized protein</fullName>
    </submittedName>
</protein>
<keyword evidence="1" id="KW-0812">Transmembrane</keyword>
<evidence type="ECO:0000256" key="1">
    <source>
        <dbReference type="SAM" id="Phobius"/>
    </source>
</evidence>
<dbReference type="EMBL" id="CP009687">
    <property type="protein sequence ID" value="AKL96848.1"/>
    <property type="molecule type" value="Genomic_DNA"/>
</dbReference>
<dbReference type="RefSeq" id="WP_158386123.1">
    <property type="nucleotide sequence ID" value="NZ_CP009687.1"/>
</dbReference>
<sequence>MYFEEIAVLLIFISLCAGGHFLIKRANKDWKKQIAKDFLSILTDEEN</sequence>
<feature type="transmembrane region" description="Helical" evidence="1">
    <location>
        <begin position="6"/>
        <end position="23"/>
    </location>
</feature>
<dbReference type="AlphaFoldDB" id="A0A0G3WEP5"/>
<dbReference type="PATRIC" id="fig|84022.6.peg.3484"/>
<dbReference type="KEGG" id="cace:CACET_c34050"/>
<dbReference type="STRING" id="84022.CACET_c34050"/>
<reference evidence="2 3" key="1">
    <citation type="submission" date="2014-10" db="EMBL/GenBank/DDBJ databases">
        <title>Genome sequence of Clostridium aceticum DSM 1496.</title>
        <authorList>
            <person name="Poehlein A."/>
            <person name="Schiel-Bengelsdorf B."/>
            <person name="Gottschalk G."/>
            <person name="Duerre P."/>
            <person name="Daniel R."/>
        </authorList>
    </citation>
    <scope>NUCLEOTIDE SEQUENCE [LARGE SCALE GENOMIC DNA]</scope>
    <source>
        <strain evidence="2 3">DSM 1496</strain>
    </source>
</reference>
<keyword evidence="1" id="KW-1133">Transmembrane helix</keyword>
<accession>A0A0G3WEP5</accession>
<organism evidence="2 3">
    <name type="scientific">Clostridium aceticum</name>
    <dbReference type="NCBI Taxonomy" id="84022"/>
    <lineage>
        <taxon>Bacteria</taxon>
        <taxon>Bacillati</taxon>
        <taxon>Bacillota</taxon>
        <taxon>Clostridia</taxon>
        <taxon>Eubacteriales</taxon>
        <taxon>Clostridiaceae</taxon>
        <taxon>Clostridium</taxon>
    </lineage>
</organism>
<gene>
    <name evidence="2" type="ORF">CACET_c34050</name>
</gene>
<keyword evidence="3" id="KW-1185">Reference proteome</keyword>
<keyword evidence="1" id="KW-0472">Membrane</keyword>
<proteinExistence type="predicted"/>
<dbReference type="Proteomes" id="UP000035704">
    <property type="component" value="Chromosome"/>
</dbReference>
<evidence type="ECO:0000313" key="3">
    <source>
        <dbReference type="Proteomes" id="UP000035704"/>
    </source>
</evidence>